<dbReference type="AlphaFoldDB" id="A0A1V3NP88"/>
<keyword evidence="1" id="KW-0328">Glycosyltransferase</keyword>
<gene>
    <name evidence="5" type="ORF">B1C78_04465</name>
</gene>
<evidence type="ECO:0000313" key="6">
    <source>
        <dbReference type="Proteomes" id="UP000189462"/>
    </source>
</evidence>
<sequence length="418" mass="46887">MSPDRRPRLVVYTHLYPNAAQPNHGLFVRERMRRVASELDLVVVAPVPWFPFQGLLRRFRPHFRPTPPYHEDQDGIQVYHPRYFCIPGLLKWTDALFEALGTLPLMRRLLRAPGFDIIDAHFVYPDGTAARLLARWLKRPYTITLRGSLTRFQDSYLHRRQIARAMSEAARVFSVADSLRQDAIDWGQDPAHVQVVGNGVDLERFYPEDRVESRRRLGLPEEAHVLVSVGGLTGRKGFHRVIELMPQLMQTHPDLHFVIAGGASPEGNNEAALRAQIQGLGLEDRVHLLGPVAPDELRYVYSSGDVFVLATAFEGWANVFLEASACGIPIVTTRVGGNAEVVNSDRVGLVVPFGDAPALRDALHGALDRAWNRDAIIAHARANAWSVRIPQLVEAFEAIHVRNLVHGPVEAGRSREVR</sequence>
<feature type="domain" description="Glycosyl transferase family 1" evidence="3">
    <location>
        <begin position="211"/>
        <end position="381"/>
    </location>
</feature>
<dbReference type="InterPro" id="IPR028098">
    <property type="entry name" value="Glyco_trans_4-like_N"/>
</dbReference>
<evidence type="ECO:0000313" key="5">
    <source>
        <dbReference type="EMBL" id="OOG26824.1"/>
    </source>
</evidence>
<accession>A0A1V3NP88</accession>
<dbReference type="GO" id="GO:0016757">
    <property type="term" value="F:glycosyltransferase activity"/>
    <property type="evidence" value="ECO:0007669"/>
    <property type="project" value="UniProtKB-KW"/>
</dbReference>
<dbReference type="RefSeq" id="WP_139349804.1">
    <property type="nucleotide sequence ID" value="NZ_MVBK01000024.1"/>
</dbReference>
<organism evidence="5 6">
    <name type="scientific">Thioalkalivibrio denitrificans</name>
    <dbReference type="NCBI Taxonomy" id="108003"/>
    <lineage>
        <taxon>Bacteria</taxon>
        <taxon>Pseudomonadati</taxon>
        <taxon>Pseudomonadota</taxon>
        <taxon>Gammaproteobacteria</taxon>
        <taxon>Chromatiales</taxon>
        <taxon>Ectothiorhodospiraceae</taxon>
        <taxon>Thioalkalivibrio</taxon>
    </lineage>
</organism>
<proteinExistence type="predicted"/>
<dbReference type="SUPFAM" id="SSF53756">
    <property type="entry name" value="UDP-Glycosyltransferase/glycogen phosphorylase"/>
    <property type="match status" value="1"/>
</dbReference>
<feature type="domain" description="Glycosyltransferase subfamily 4-like N-terminal" evidence="4">
    <location>
        <begin position="98"/>
        <end position="204"/>
    </location>
</feature>
<protein>
    <submittedName>
        <fullName evidence="5">Glycosyl transferase family 1</fullName>
    </submittedName>
</protein>
<evidence type="ECO:0000256" key="1">
    <source>
        <dbReference type="ARBA" id="ARBA00022676"/>
    </source>
</evidence>
<dbReference type="InterPro" id="IPR001296">
    <property type="entry name" value="Glyco_trans_1"/>
</dbReference>
<dbReference type="GO" id="GO:1901135">
    <property type="term" value="P:carbohydrate derivative metabolic process"/>
    <property type="evidence" value="ECO:0007669"/>
    <property type="project" value="UniProtKB-ARBA"/>
</dbReference>
<evidence type="ECO:0000259" key="4">
    <source>
        <dbReference type="Pfam" id="PF13439"/>
    </source>
</evidence>
<reference evidence="5 6" key="1">
    <citation type="submission" date="2017-02" db="EMBL/GenBank/DDBJ databases">
        <title>Genomic diversity within the haloalkaliphilic genus Thioalkalivibrio.</title>
        <authorList>
            <person name="Ahn A.-C."/>
            <person name="Meier-Kolthoff J."/>
            <person name="Overmars L."/>
            <person name="Richter M."/>
            <person name="Woyke T."/>
            <person name="Sorokin D.Y."/>
            <person name="Muyzer G."/>
        </authorList>
    </citation>
    <scope>NUCLEOTIDE SEQUENCE [LARGE SCALE GENOMIC DNA]</scope>
    <source>
        <strain evidence="5 6">ALJD</strain>
    </source>
</reference>
<evidence type="ECO:0000259" key="3">
    <source>
        <dbReference type="Pfam" id="PF00534"/>
    </source>
</evidence>
<name>A0A1V3NP88_9GAMM</name>
<dbReference type="STRING" id="108003.B1C78_04465"/>
<dbReference type="PANTHER" id="PTHR12526:SF510">
    <property type="entry name" value="D-INOSITOL 3-PHOSPHATE GLYCOSYLTRANSFERASE"/>
    <property type="match status" value="1"/>
</dbReference>
<evidence type="ECO:0000256" key="2">
    <source>
        <dbReference type="ARBA" id="ARBA00022679"/>
    </source>
</evidence>
<dbReference type="Gene3D" id="3.40.50.2000">
    <property type="entry name" value="Glycogen Phosphorylase B"/>
    <property type="match status" value="2"/>
</dbReference>
<keyword evidence="6" id="KW-1185">Reference proteome</keyword>
<dbReference type="Proteomes" id="UP000189462">
    <property type="component" value="Unassembled WGS sequence"/>
</dbReference>
<dbReference type="Pfam" id="PF13439">
    <property type="entry name" value="Glyco_transf_4"/>
    <property type="match status" value="1"/>
</dbReference>
<dbReference type="OrthoDB" id="258796at2"/>
<dbReference type="PANTHER" id="PTHR12526">
    <property type="entry name" value="GLYCOSYLTRANSFERASE"/>
    <property type="match status" value="1"/>
</dbReference>
<keyword evidence="2 5" id="KW-0808">Transferase</keyword>
<dbReference type="Pfam" id="PF00534">
    <property type="entry name" value="Glycos_transf_1"/>
    <property type="match status" value="1"/>
</dbReference>
<dbReference type="EMBL" id="MVBK01000024">
    <property type="protein sequence ID" value="OOG26824.1"/>
    <property type="molecule type" value="Genomic_DNA"/>
</dbReference>
<comment type="caution">
    <text evidence="5">The sequence shown here is derived from an EMBL/GenBank/DDBJ whole genome shotgun (WGS) entry which is preliminary data.</text>
</comment>